<name>A0ABY9LHY1_9STRE</name>
<protein>
    <submittedName>
        <fullName evidence="1">Uncharacterized protein</fullName>
    </submittedName>
</protein>
<organism evidence="1 2">
    <name type="scientific">Streptococcus didelphis</name>
    <dbReference type="NCBI Taxonomy" id="102886"/>
    <lineage>
        <taxon>Bacteria</taxon>
        <taxon>Bacillati</taxon>
        <taxon>Bacillota</taxon>
        <taxon>Bacilli</taxon>
        <taxon>Lactobacillales</taxon>
        <taxon>Streptococcaceae</taxon>
        <taxon>Streptococcus</taxon>
    </lineage>
</organism>
<dbReference type="Proteomes" id="UP001238096">
    <property type="component" value="Chromosome"/>
</dbReference>
<gene>
    <name evidence="1" type="ORF">N1496_02325</name>
</gene>
<reference evidence="2" key="1">
    <citation type="submission" date="2022-10" db="EMBL/GenBank/DDBJ databases">
        <title>Streptococcus didelphis as causative of fatal infections in opossums (Didelphis albiventris).</title>
        <authorList>
            <person name="Breyer G.M."/>
            <person name="Da Silva M.E.R.J."/>
            <person name="Siqueira F.M."/>
        </authorList>
    </citation>
    <scope>NUCLEOTIDE SEQUENCE [LARGE SCALE GENOMIC DNA]</scope>
    <source>
        <strain evidence="2">LBVP101/21</strain>
    </source>
</reference>
<proteinExistence type="predicted"/>
<dbReference type="RefSeq" id="WP_018365681.1">
    <property type="nucleotide sequence ID" value="NZ_CP110509.1"/>
</dbReference>
<keyword evidence="2" id="KW-1185">Reference proteome</keyword>
<evidence type="ECO:0000313" key="1">
    <source>
        <dbReference type="EMBL" id="WMB28452.1"/>
    </source>
</evidence>
<evidence type="ECO:0000313" key="2">
    <source>
        <dbReference type="Proteomes" id="UP001238096"/>
    </source>
</evidence>
<sequence length="63" mass="7250">MASGIFNQEDITYLGDLVADSVQTLRYLEKYISEEDTSGAFDLCMDDLTYLTMRISNYLAYFD</sequence>
<dbReference type="EMBL" id="CP110509">
    <property type="protein sequence ID" value="WMB28452.1"/>
    <property type="molecule type" value="Genomic_DNA"/>
</dbReference>
<accession>A0ABY9LHY1</accession>